<dbReference type="PANTHER" id="PTHR22600">
    <property type="entry name" value="BETA-HEXOSAMINIDASE"/>
    <property type="match status" value="1"/>
</dbReference>
<gene>
    <name evidence="10" type="ORF">CLV62_11153</name>
</gene>
<evidence type="ECO:0000259" key="8">
    <source>
        <dbReference type="Pfam" id="PF00728"/>
    </source>
</evidence>
<dbReference type="OrthoDB" id="1090159at2"/>
<dbReference type="EC" id="3.2.1.52" evidence="3"/>
<dbReference type="GO" id="GO:0030203">
    <property type="term" value="P:glycosaminoglycan metabolic process"/>
    <property type="evidence" value="ECO:0007669"/>
    <property type="project" value="TreeGrafter"/>
</dbReference>
<evidence type="ECO:0000256" key="5">
    <source>
        <dbReference type="ARBA" id="ARBA00023295"/>
    </source>
</evidence>
<evidence type="ECO:0000259" key="9">
    <source>
        <dbReference type="Pfam" id="PF02838"/>
    </source>
</evidence>
<feature type="active site" description="Proton donor" evidence="6">
    <location>
        <position position="315"/>
    </location>
</feature>
<dbReference type="InterPro" id="IPR017853">
    <property type="entry name" value="GH"/>
</dbReference>
<evidence type="ECO:0000313" key="10">
    <source>
        <dbReference type="EMBL" id="PXV64095.1"/>
    </source>
</evidence>
<keyword evidence="7" id="KW-0732">Signal</keyword>
<evidence type="ECO:0000256" key="3">
    <source>
        <dbReference type="ARBA" id="ARBA00012663"/>
    </source>
</evidence>
<feature type="domain" description="Glycoside hydrolase family 20 catalytic" evidence="8">
    <location>
        <begin position="157"/>
        <end position="489"/>
    </location>
</feature>
<keyword evidence="4" id="KW-0378">Hydrolase</keyword>
<name>A0A2V3PNP3_9BACT</name>
<accession>A0A2V3PNP3</accession>
<dbReference type="Pfam" id="PF02838">
    <property type="entry name" value="Glyco_hydro_20b"/>
    <property type="match status" value="1"/>
</dbReference>
<dbReference type="GO" id="GO:0016020">
    <property type="term" value="C:membrane"/>
    <property type="evidence" value="ECO:0007669"/>
    <property type="project" value="TreeGrafter"/>
</dbReference>
<dbReference type="PRINTS" id="PR00738">
    <property type="entry name" value="GLHYDRLASE20"/>
</dbReference>
<dbReference type="Pfam" id="PF00728">
    <property type="entry name" value="Glyco_hydro_20"/>
    <property type="match status" value="1"/>
</dbReference>
<dbReference type="AlphaFoldDB" id="A0A2V3PNP3"/>
<dbReference type="EMBL" id="QICL01000011">
    <property type="protein sequence ID" value="PXV64095.1"/>
    <property type="molecule type" value="Genomic_DNA"/>
</dbReference>
<evidence type="ECO:0000256" key="7">
    <source>
        <dbReference type="SAM" id="SignalP"/>
    </source>
</evidence>
<evidence type="ECO:0000256" key="4">
    <source>
        <dbReference type="ARBA" id="ARBA00022801"/>
    </source>
</evidence>
<dbReference type="InterPro" id="IPR025705">
    <property type="entry name" value="Beta_hexosaminidase_sua/sub"/>
</dbReference>
<keyword evidence="5" id="KW-0326">Glycosidase</keyword>
<evidence type="ECO:0000256" key="1">
    <source>
        <dbReference type="ARBA" id="ARBA00001231"/>
    </source>
</evidence>
<dbReference type="InterPro" id="IPR029018">
    <property type="entry name" value="Hex-like_dom2"/>
</dbReference>
<dbReference type="Gene3D" id="3.20.20.80">
    <property type="entry name" value="Glycosidases"/>
    <property type="match status" value="1"/>
</dbReference>
<dbReference type="InterPro" id="IPR015883">
    <property type="entry name" value="Glyco_hydro_20_cat"/>
</dbReference>
<dbReference type="InterPro" id="IPR015882">
    <property type="entry name" value="HEX_bac_N"/>
</dbReference>
<evidence type="ECO:0000256" key="6">
    <source>
        <dbReference type="PIRSR" id="PIRSR625705-1"/>
    </source>
</evidence>
<dbReference type="CDD" id="cd06563">
    <property type="entry name" value="GH20_chitobiase-like"/>
    <property type="match status" value="1"/>
</dbReference>
<feature type="domain" description="Beta-hexosaminidase bacterial type N-terminal" evidence="9">
    <location>
        <begin position="32"/>
        <end position="154"/>
    </location>
</feature>
<dbReference type="SUPFAM" id="SSF55545">
    <property type="entry name" value="beta-N-acetylhexosaminidase-like domain"/>
    <property type="match status" value="1"/>
</dbReference>
<dbReference type="RefSeq" id="WP_110310655.1">
    <property type="nucleotide sequence ID" value="NZ_QICL01000011.1"/>
</dbReference>
<dbReference type="PIRSF" id="PIRSF001093">
    <property type="entry name" value="B-hxosamndse_ab_euk"/>
    <property type="match status" value="1"/>
</dbReference>
<feature type="chain" id="PRO_5015944111" description="beta-N-acetylhexosaminidase" evidence="7">
    <location>
        <begin position="28"/>
        <end position="543"/>
    </location>
</feature>
<reference evidence="10 11" key="1">
    <citation type="submission" date="2018-03" db="EMBL/GenBank/DDBJ databases">
        <title>Genomic Encyclopedia of Archaeal and Bacterial Type Strains, Phase II (KMG-II): from individual species to whole genera.</title>
        <authorList>
            <person name="Goeker M."/>
        </authorList>
    </citation>
    <scope>NUCLEOTIDE SEQUENCE [LARGE SCALE GENOMIC DNA]</scope>
    <source>
        <strain evidence="10 11">DSM 100214</strain>
    </source>
</reference>
<feature type="signal peptide" evidence="7">
    <location>
        <begin position="1"/>
        <end position="27"/>
    </location>
</feature>
<comment type="similarity">
    <text evidence="2">Belongs to the glycosyl hydrolase 20 family.</text>
</comment>
<dbReference type="GO" id="GO:0005975">
    <property type="term" value="P:carbohydrate metabolic process"/>
    <property type="evidence" value="ECO:0007669"/>
    <property type="project" value="InterPro"/>
</dbReference>
<dbReference type="Proteomes" id="UP000247973">
    <property type="component" value="Unassembled WGS sequence"/>
</dbReference>
<keyword evidence="11" id="KW-1185">Reference proteome</keyword>
<dbReference type="GO" id="GO:0004563">
    <property type="term" value="F:beta-N-acetylhexosaminidase activity"/>
    <property type="evidence" value="ECO:0007669"/>
    <property type="project" value="UniProtKB-EC"/>
</dbReference>
<organism evidence="10 11">
    <name type="scientific">Dysgonomonas alginatilytica</name>
    <dbReference type="NCBI Taxonomy" id="1605892"/>
    <lineage>
        <taxon>Bacteria</taxon>
        <taxon>Pseudomonadati</taxon>
        <taxon>Bacteroidota</taxon>
        <taxon>Bacteroidia</taxon>
        <taxon>Bacteroidales</taxon>
        <taxon>Dysgonomonadaceae</taxon>
        <taxon>Dysgonomonas</taxon>
    </lineage>
</organism>
<comment type="catalytic activity">
    <reaction evidence="1">
        <text>Hydrolysis of terminal non-reducing N-acetyl-D-hexosamine residues in N-acetyl-beta-D-hexosaminides.</text>
        <dbReference type="EC" id="3.2.1.52"/>
    </reaction>
</comment>
<dbReference type="Gene3D" id="3.30.379.10">
    <property type="entry name" value="Chitobiase/beta-hexosaminidase domain 2-like"/>
    <property type="match status" value="1"/>
</dbReference>
<evidence type="ECO:0000313" key="11">
    <source>
        <dbReference type="Proteomes" id="UP000247973"/>
    </source>
</evidence>
<dbReference type="SUPFAM" id="SSF51445">
    <property type="entry name" value="(Trans)glycosidases"/>
    <property type="match status" value="1"/>
</dbReference>
<proteinExistence type="inferred from homology"/>
<evidence type="ECO:0000256" key="2">
    <source>
        <dbReference type="ARBA" id="ARBA00006285"/>
    </source>
</evidence>
<protein>
    <recommendedName>
        <fullName evidence="3">beta-N-acetylhexosaminidase</fullName>
        <ecNumber evidence="3">3.2.1.52</ecNumber>
    </recommendedName>
</protein>
<dbReference type="PANTHER" id="PTHR22600:SF57">
    <property type="entry name" value="BETA-N-ACETYLHEXOSAMINIDASE"/>
    <property type="match status" value="1"/>
</dbReference>
<sequence length="543" mass="62066">MNTRKTRLSTVIILLFSLFALSVNTYANSGVNVIPKPQKVSLGEGFFTFNAKTSLLYASNDLKLVAETFQRVLGNEFSIKTSPKLNGKASVNSIVLQFDSKLDKEAYVLNVQADKILCKASTEAGLFYALQSLAQLIKTENGKQTVPVLLIEDAPVYGWRGYMLDESRHFMGKEAVKQYLDIMARLKLNVFHWHLTDEQGWRIEIKRYPLLTQEGSVGSWSEINAPSAFYTQDEIKEIVEYAAQRYIMVVPEIDMPGHATAVGRSYPEVSGGGEGRWKDFTFHPAKEATYEFISNVFDEIVQLFPAPYIHIGADEVHFGNQSWFTDPLMQKFIKDNNLKDEIGLEHYFVRRACDIVNAKGRKMIGWDEIINTGVSPDKAIIMWWRHDKPELLTQALNSGFDIILTPRIPCYFDFVQDDSHKIGRRWAGDFNELETVYDFSGSISKLIANHPKQILGMQANVWTERIKDKGRLDFMTYPRLLAIAENAWYDNSASNRNYIGFESRVKTFLKYLDKLNIKYFNPFDKNSTPEPWGPDKQDVLKDG</sequence>
<comment type="caution">
    <text evidence="10">The sequence shown here is derived from an EMBL/GenBank/DDBJ whole genome shotgun (WGS) entry which is preliminary data.</text>
</comment>